<keyword evidence="6" id="KW-1185">Reference proteome</keyword>
<evidence type="ECO:0000259" key="3">
    <source>
        <dbReference type="Pfam" id="PF25917"/>
    </source>
</evidence>
<sequence length="426" mass="46108">MLGSDDVQRNLLLGIAILLTLSGCDKMKSNIDQMEEMREGYFAMGEMGLQIKTVPSYRVSTLEASESNTTYGIVAAAKEMPLSFGTSGKIAQIHVKKGEKVQAGKLLAQLDTTIWKQEIASAESQVARASAEKIKGLQGADQHDLYDQQLQINKAKQKLAVVNDELSKAKRLYDSGAIAKSELDRLDQEQKQATIALQAEQNHSSKLQQGASFADQTTLNAGIKQAQVQLVRAQHDLTATQLIAPFSGIVTEVSQNVSEQTGAGQIVVKLMDDSAWVVHLQVNSGEISQWKQGGKLTIQSTGNEPIPGIVTFVSPAMDEKNGTYTVDVAVLSKPQNWKTGMNVSTQITSKESKDLYVPVSAVGMMDGERFVYVIDGGKANRKSVTVGAIHNDMYQIKEGVSDGQMIVRSGLSYVADGEAVKESSHE</sequence>
<dbReference type="PANTHER" id="PTHR30469:SF15">
    <property type="entry name" value="HLYD FAMILY OF SECRETION PROTEINS"/>
    <property type="match status" value="1"/>
</dbReference>
<dbReference type="GO" id="GO:1990281">
    <property type="term" value="C:efflux pump complex"/>
    <property type="evidence" value="ECO:0007669"/>
    <property type="project" value="TreeGrafter"/>
</dbReference>
<name>A0A518V357_BRELA</name>
<evidence type="ECO:0000313" key="6">
    <source>
        <dbReference type="Proteomes" id="UP000319432"/>
    </source>
</evidence>
<dbReference type="NCBIfam" id="TIGR01730">
    <property type="entry name" value="RND_mfp"/>
    <property type="match status" value="1"/>
</dbReference>
<dbReference type="PANTHER" id="PTHR30469">
    <property type="entry name" value="MULTIDRUG RESISTANCE PROTEIN MDTA"/>
    <property type="match status" value="1"/>
</dbReference>
<keyword evidence="2" id="KW-0175">Coiled coil</keyword>
<evidence type="ECO:0000313" key="5">
    <source>
        <dbReference type="EMBL" id="QDX91431.1"/>
    </source>
</evidence>
<dbReference type="AlphaFoldDB" id="A0A518V357"/>
<dbReference type="SUPFAM" id="SSF111369">
    <property type="entry name" value="HlyD-like secretion proteins"/>
    <property type="match status" value="1"/>
</dbReference>
<organism evidence="5 6">
    <name type="scientific">Brevibacillus laterosporus</name>
    <name type="common">Bacillus laterosporus</name>
    <dbReference type="NCBI Taxonomy" id="1465"/>
    <lineage>
        <taxon>Bacteria</taxon>
        <taxon>Bacillati</taxon>
        <taxon>Bacillota</taxon>
        <taxon>Bacilli</taxon>
        <taxon>Bacillales</taxon>
        <taxon>Paenibacillaceae</taxon>
        <taxon>Brevibacillus</taxon>
    </lineage>
</organism>
<reference evidence="5 6" key="1">
    <citation type="submission" date="2018-11" db="EMBL/GenBank/DDBJ databases">
        <title>Phylogenetic determinants of toxin gene distribution in genomes of Brevibacillus laterosporus.</title>
        <authorList>
            <person name="Glare T.R."/>
            <person name="Durrant A."/>
            <person name="Berry C."/>
            <person name="Palma L."/>
            <person name="Ormskirk M."/>
            <person name="Cox M.O."/>
        </authorList>
    </citation>
    <scope>NUCLEOTIDE SEQUENCE [LARGE SCALE GENOMIC DNA]</scope>
    <source>
        <strain evidence="5 6">1821L</strain>
    </source>
</reference>
<accession>A0A518V357</accession>
<feature type="domain" description="YknX-like C-terminal permuted SH3-like" evidence="4">
    <location>
        <begin position="356"/>
        <end position="421"/>
    </location>
</feature>
<dbReference type="Gene3D" id="1.10.287.470">
    <property type="entry name" value="Helix hairpin bin"/>
    <property type="match status" value="1"/>
</dbReference>
<dbReference type="EMBL" id="CP033464">
    <property type="protein sequence ID" value="QDX91431.1"/>
    <property type="molecule type" value="Genomic_DNA"/>
</dbReference>
<dbReference type="Gene3D" id="2.40.50.100">
    <property type="match status" value="1"/>
</dbReference>
<dbReference type="InterPro" id="IPR058637">
    <property type="entry name" value="YknX-like_C"/>
</dbReference>
<dbReference type="Gene3D" id="2.40.30.170">
    <property type="match status" value="1"/>
</dbReference>
<dbReference type="GO" id="GO:0015562">
    <property type="term" value="F:efflux transmembrane transporter activity"/>
    <property type="evidence" value="ECO:0007669"/>
    <property type="project" value="TreeGrafter"/>
</dbReference>
<dbReference type="Gene3D" id="2.40.420.20">
    <property type="match status" value="1"/>
</dbReference>
<evidence type="ECO:0000256" key="2">
    <source>
        <dbReference type="SAM" id="Coils"/>
    </source>
</evidence>
<evidence type="ECO:0000256" key="1">
    <source>
        <dbReference type="ARBA" id="ARBA00009477"/>
    </source>
</evidence>
<protein>
    <submittedName>
        <fullName evidence="5">Efflux RND transporter periplasmic adaptor subunit</fullName>
    </submittedName>
</protein>
<dbReference type="InterPro" id="IPR006143">
    <property type="entry name" value="RND_pump_MFP"/>
</dbReference>
<dbReference type="Pfam" id="PF25989">
    <property type="entry name" value="YknX_C"/>
    <property type="match status" value="1"/>
</dbReference>
<evidence type="ECO:0000259" key="4">
    <source>
        <dbReference type="Pfam" id="PF25989"/>
    </source>
</evidence>
<dbReference type="Pfam" id="PF25917">
    <property type="entry name" value="BSH_RND"/>
    <property type="match status" value="1"/>
</dbReference>
<dbReference type="Proteomes" id="UP000319432">
    <property type="component" value="Chromosome"/>
</dbReference>
<gene>
    <name evidence="5" type="ORF">EEL30_02990</name>
</gene>
<dbReference type="OrthoDB" id="2475666at2"/>
<feature type="coiled-coil region" evidence="2">
    <location>
        <begin position="152"/>
        <end position="203"/>
    </location>
</feature>
<comment type="similarity">
    <text evidence="1">Belongs to the membrane fusion protein (MFP) (TC 8.A.1) family.</text>
</comment>
<proteinExistence type="inferred from homology"/>
<dbReference type="InterPro" id="IPR058625">
    <property type="entry name" value="MdtA-like_BSH"/>
</dbReference>
<feature type="domain" description="Multidrug resistance protein MdtA-like barrel-sandwich hybrid" evidence="3">
    <location>
        <begin position="87"/>
        <end position="265"/>
    </location>
</feature>